<protein>
    <submittedName>
        <fullName evidence="1">Uncharacterized protein</fullName>
    </submittedName>
</protein>
<evidence type="ECO:0000313" key="1">
    <source>
        <dbReference type="EMBL" id="KAJ0176935.1"/>
    </source>
</evidence>
<gene>
    <name evidence="1" type="ORF">K1T71_006944</name>
</gene>
<dbReference type="EMBL" id="CM034398">
    <property type="protein sequence ID" value="KAJ0176935.1"/>
    <property type="molecule type" value="Genomic_DNA"/>
</dbReference>
<keyword evidence="2" id="KW-1185">Reference proteome</keyword>
<dbReference type="Proteomes" id="UP000824533">
    <property type="component" value="Linkage Group LG12"/>
</dbReference>
<accession>A0ACC1CZE3</accession>
<comment type="caution">
    <text evidence="1">The sequence shown here is derived from an EMBL/GenBank/DDBJ whole genome shotgun (WGS) entry which is preliminary data.</text>
</comment>
<name>A0ACC1CZE3_9NEOP</name>
<reference evidence="1 2" key="1">
    <citation type="journal article" date="2021" name="Front. Genet.">
        <title>Chromosome-Level Genome Assembly Reveals Significant Gene Expansion in the Toll and IMD Signaling Pathways of Dendrolimus kikuchii.</title>
        <authorList>
            <person name="Zhou J."/>
            <person name="Wu P."/>
            <person name="Xiong Z."/>
            <person name="Liu N."/>
            <person name="Zhao N."/>
            <person name="Ji M."/>
            <person name="Qiu Y."/>
            <person name="Yang B."/>
        </authorList>
    </citation>
    <scope>NUCLEOTIDE SEQUENCE [LARGE SCALE GENOMIC DNA]</scope>
    <source>
        <strain evidence="1">Ann1</strain>
    </source>
</reference>
<organism evidence="1 2">
    <name type="scientific">Dendrolimus kikuchii</name>
    <dbReference type="NCBI Taxonomy" id="765133"/>
    <lineage>
        <taxon>Eukaryota</taxon>
        <taxon>Metazoa</taxon>
        <taxon>Ecdysozoa</taxon>
        <taxon>Arthropoda</taxon>
        <taxon>Hexapoda</taxon>
        <taxon>Insecta</taxon>
        <taxon>Pterygota</taxon>
        <taxon>Neoptera</taxon>
        <taxon>Endopterygota</taxon>
        <taxon>Lepidoptera</taxon>
        <taxon>Glossata</taxon>
        <taxon>Ditrysia</taxon>
        <taxon>Bombycoidea</taxon>
        <taxon>Lasiocampidae</taxon>
        <taxon>Dendrolimus</taxon>
    </lineage>
</organism>
<sequence length="405" mass="45807">MKLQETVSTITVVDKGMIPFDPESIGIQLFVTVENLDTLNACNVHIWPKRCCLLNIGKKDCFTVTVYGVNHKTVQPKDIETLILVYPAIYKYNHVGYCNLLLESDCSSKKLKREIIYLPFNTTNITDCSRSIFRKTESCDTEDQDPSNGCLPINCDEKYLGLRPFYSIDNRCTEAPVCERDFAKDLPDVVYVPNSNTCRDLDNPISVGDVYSFSTGLGVVTQNETMKTTTVELNSNLSTISQNLLFLKDLMYGKLCPATNNVSINYSEPCKSALWAIFGCIFGLVAVLLSFVCCINTSVWIYNKWSTGDLRNFFIKVKSKFFSNRLKCEAKVSKVNKDVKNKLLQDVIVTDLPIELRESAINLCERIGKEVKWKKRYRADAVPIILKNETLTSSESSTDTYDENN</sequence>
<evidence type="ECO:0000313" key="2">
    <source>
        <dbReference type="Proteomes" id="UP000824533"/>
    </source>
</evidence>
<proteinExistence type="predicted"/>